<comment type="caution">
    <text evidence="1">The sequence shown here is derived from an EMBL/GenBank/DDBJ whole genome shotgun (WGS) entry which is preliminary data.</text>
</comment>
<protein>
    <submittedName>
        <fullName evidence="1">Uncharacterized protein</fullName>
    </submittedName>
</protein>
<gene>
    <name evidence="1" type="ORF">F5148DRAFT_1320894</name>
</gene>
<proteinExistence type="predicted"/>
<keyword evidence="2" id="KW-1185">Reference proteome</keyword>
<evidence type="ECO:0000313" key="2">
    <source>
        <dbReference type="Proteomes" id="UP001207468"/>
    </source>
</evidence>
<sequence length="127" mass="14699">MASWLLNKHLQWYINKEEQHYIIRLLLMVPIYALISLALYLFWVWDITTPLLLICDAYQAILTSHNAPSSPHTTSTIAQEDQGLRPEPSNTAPPKDQTPPPQHHHRRSCQHKHYAAPHVTASWPLEH</sequence>
<reference evidence="1" key="1">
    <citation type="submission" date="2021-03" db="EMBL/GenBank/DDBJ databases">
        <title>Evolutionary priming and transition to the ectomycorrhizal habit in an iconic lineage of mushroom-forming fungi: is preadaptation a requirement?</title>
        <authorList>
            <consortium name="DOE Joint Genome Institute"/>
            <person name="Looney B.P."/>
            <person name="Miyauchi S."/>
            <person name="Morin E."/>
            <person name="Drula E."/>
            <person name="Courty P.E."/>
            <person name="Chicoki N."/>
            <person name="Fauchery L."/>
            <person name="Kohler A."/>
            <person name="Kuo A."/>
            <person name="LaButti K."/>
            <person name="Pangilinan J."/>
            <person name="Lipzen A."/>
            <person name="Riley R."/>
            <person name="Andreopoulos W."/>
            <person name="He G."/>
            <person name="Johnson J."/>
            <person name="Barry K.W."/>
            <person name="Grigoriev I.V."/>
            <person name="Nagy L."/>
            <person name="Hibbett D."/>
            <person name="Henrissat B."/>
            <person name="Matheny P.B."/>
            <person name="Labbe J."/>
            <person name="Martin A.F."/>
        </authorList>
    </citation>
    <scope>NUCLEOTIDE SEQUENCE</scope>
    <source>
        <strain evidence="1">BPL698</strain>
    </source>
</reference>
<evidence type="ECO:0000313" key="1">
    <source>
        <dbReference type="EMBL" id="KAI9511431.1"/>
    </source>
</evidence>
<dbReference type="EMBL" id="JAGFNK010000021">
    <property type="protein sequence ID" value="KAI9511431.1"/>
    <property type="molecule type" value="Genomic_DNA"/>
</dbReference>
<organism evidence="1 2">
    <name type="scientific">Russula earlei</name>
    <dbReference type="NCBI Taxonomy" id="71964"/>
    <lineage>
        <taxon>Eukaryota</taxon>
        <taxon>Fungi</taxon>
        <taxon>Dikarya</taxon>
        <taxon>Basidiomycota</taxon>
        <taxon>Agaricomycotina</taxon>
        <taxon>Agaricomycetes</taxon>
        <taxon>Russulales</taxon>
        <taxon>Russulaceae</taxon>
        <taxon>Russula</taxon>
    </lineage>
</organism>
<dbReference type="Proteomes" id="UP001207468">
    <property type="component" value="Unassembled WGS sequence"/>
</dbReference>
<accession>A0ACC0UIQ6</accession>
<name>A0ACC0UIQ6_9AGAM</name>